<evidence type="ECO:0000313" key="2">
    <source>
        <dbReference type="EMBL" id="BAE88560.1"/>
    </source>
</evidence>
<feature type="region of interest" description="Disordered" evidence="1">
    <location>
        <begin position="26"/>
        <end position="69"/>
    </location>
</feature>
<evidence type="ECO:0000256" key="1">
    <source>
        <dbReference type="SAM" id="MobiDB-lite"/>
    </source>
</evidence>
<accession>I7G441</accession>
<protein>
    <submittedName>
        <fullName evidence="2">Macaca fascicularis brain cDNA clone: QccE-21162, similar to human nucleoporin 62kDa (NUP62), transcript variant 1, mRNA, RefSeq: NM_153719.2</fullName>
    </submittedName>
</protein>
<name>I7G441_MACFA</name>
<proteinExistence type="evidence at transcript level"/>
<organism evidence="2">
    <name type="scientific">Macaca fascicularis</name>
    <name type="common">Crab-eating macaque</name>
    <name type="synonym">Cynomolgus monkey</name>
    <dbReference type="NCBI Taxonomy" id="9541"/>
    <lineage>
        <taxon>Eukaryota</taxon>
        <taxon>Metazoa</taxon>
        <taxon>Chordata</taxon>
        <taxon>Craniata</taxon>
        <taxon>Vertebrata</taxon>
        <taxon>Euteleostomi</taxon>
        <taxon>Mammalia</taxon>
        <taxon>Eutheria</taxon>
        <taxon>Euarchontoglires</taxon>
        <taxon>Primates</taxon>
        <taxon>Haplorrhini</taxon>
        <taxon>Catarrhini</taxon>
        <taxon>Cercopithecidae</taxon>
        <taxon>Cercopithecinae</taxon>
        <taxon>Macaca</taxon>
    </lineage>
</organism>
<sequence>MVKPVSTKNTKISQVWWVPVISATREAEAGESLEPGRCCSEPGSHHCTPAWQQRLSQKKKKKASQETAA</sequence>
<dbReference type="EMBL" id="AB171497">
    <property type="protein sequence ID" value="BAE88560.1"/>
    <property type="molecule type" value="mRNA"/>
</dbReference>
<reference evidence="2" key="1">
    <citation type="journal article" date="2007" name="PLoS Biol.">
        <title>Rate of evolution in brain-expressed genes in humans and other primates.</title>
        <authorList>
            <person name="Wang H.-Y."/>
            <person name="Chien H.-C."/>
            <person name="Osada N."/>
            <person name="Hashimoto K."/>
            <person name="Sugano S."/>
            <person name="Gojobori T."/>
            <person name="Chou C.-K."/>
            <person name="Tsai S.-F."/>
            <person name="Wu C.-I."/>
            <person name="Shen C.-K.J."/>
        </authorList>
    </citation>
    <scope>NUCLEOTIDE SEQUENCE</scope>
</reference>
<dbReference type="AlphaFoldDB" id="I7G441"/>